<dbReference type="Pfam" id="PF08045">
    <property type="entry name" value="CDC14"/>
    <property type="match status" value="1"/>
</dbReference>
<evidence type="ECO:0000313" key="2">
    <source>
        <dbReference type="RefSeq" id="XP_015886665.1"/>
    </source>
</evidence>
<dbReference type="PANTHER" id="PTHR34065:SF1">
    <property type="entry name" value="CELL DIVISION CONTROL PROTEIN 14"/>
    <property type="match status" value="1"/>
</dbReference>
<gene>
    <name evidence="2" type="primary">LOC107421841</name>
</gene>
<evidence type="ECO:0000313" key="1">
    <source>
        <dbReference type="Proteomes" id="UP001652623"/>
    </source>
</evidence>
<dbReference type="AlphaFoldDB" id="A0A6P4AEF8"/>
<dbReference type="GeneID" id="107421841"/>
<dbReference type="FunCoup" id="A0A6P4AEF8">
    <property type="interactions" value="1044"/>
</dbReference>
<dbReference type="Gene3D" id="1.25.10.10">
    <property type="entry name" value="Leucine-rich Repeat Variant"/>
    <property type="match status" value="1"/>
</dbReference>
<dbReference type="InterPro" id="IPR012535">
    <property type="entry name" value="Cell_div_Cdc14"/>
</dbReference>
<dbReference type="PANTHER" id="PTHR34065">
    <property type="entry name" value="CELL DIVISION CONTROL PROTEIN 14"/>
    <property type="match status" value="1"/>
</dbReference>
<reference evidence="2" key="1">
    <citation type="submission" date="2025-08" db="UniProtKB">
        <authorList>
            <consortium name="RefSeq"/>
        </authorList>
    </citation>
    <scope>IDENTIFICATION</scope>
    <source>
        <tissue evidence="2">Seedling</tissue>
    </source>
</reference>
<dbReference type="Proteomes" id="UP001652623">
    <property type="component" value="Chromosome 8"/>
</dbReference>
<dbReference type="KEGG" id="zju:107421841"/>
<protein>
    <submittedName>
        <fullName evidence="2">Uncharacterized protein LOC107421841</fullName>
    </submittedName>
</protein>
<accession>A0A6P4AEF8</accession>
<dbReference type="InParanoid" id="A0A6P4AEF8"/>
<organism evidence="1 2">
    <name type="scientific">Ziziphus jujuba</name>
    <name type="common">Chinese jujube</name>
    <name type="synonym">Ziziphus sativa</name>
    <dbReference type="NCBI Taxonomy" id="326968"/>
    <lineage>
        <taxon>Eukaryota</taxon>
        <taxon>Viridiplantae</taxon>
        <taxon>Streptophyta</taxon>
        <taxon>Embryophyta</taxon>
        <taxon>Tracheophyta</taxon>
        <taxon>Spermatophyta</taxon>
        <taxon>Magnoliopsida</taxon>
        <taxon>eudicotyledons</taxon>
        <taxon>Gunneridae</taxon>
        <taxon>Pentapetalae</taxon>
        <taxon>rosids</taxon>
        <taxon>fabids</taxon>
        <taxon>Rosales</taxon>
        <taxon>Rhamnaceae</taxon>
        <taxon>Paliureae</taxon>
        <taxon>Ziziphus</taxon>
    </lineage>
</organism>
<dbReference type="RefSeq" id="XP_015886665.1">
    <property type="nucleotide sequence ID" value="XM_016031179.4"/>
</dbReference>
<name>A0A6P4AEF8_ZIZJJ</name>
<keyword evidence="1" id="KW-1185">Reference proteome</keyword>
<dbReference type="SUPFAM" id="SSF48371">
    <property type="entry name" value="ARM repeat"/>
    <property type="match status" value="1"/>
</dbReference>
<dbReference type="InterPro" id="IPR011989">
    <property type="entry name" value="ARM-like"/>
</dbReference>
<dbReference type="InterPro" id="IPR016024">
    <property type="entry name" value="ARM-type_fold"/>
</dbReference>
<sequence>MYLKKALWSEAIKPEKGSPENEAEHPATAVGELVSSLMEQRVYREVTLALRSGLRDARAEFSFLRVRGLKSLLKFLRSVAESDSTIHLFSQTQSVPELQVVPVLFQHSLKDSVDDTVTNLDHIFGVQPMKLTSPSTDAEVSLALRVLEGCCLLHRESTVLTHQYKAIQVLMNILSFRGALEQGACLDALISIMLDSSANQVDFEACNGIEKVAELIRDKQVDENLRLKCGEFLLLLIGHVNGRDRPPLATIHEDIRRLLGEKSASLIWAASQFGSTLDPEQRLTALHIQARRVLESLDLY</sequence>
<proteinExistence type="predicted"/>